<proteinExistence type="predicted"/>
<reference evidence="1 2" key="1">
    <citation type="journal article" date="2018" name="Genome Biol. Evol.">
        <title>Multiple Roots of Fruiting Body Formation in Amoebozoa.</title>
        <authorList>
            <person name="Hillmann F."/>
            <person name="Forbes G."/>
            <person name="Novohradska S."/>
            <person name="Ferling I."/>
            <person name="Riege K."/>
            <person name="Groth M."/>
            <person name="Westermann M."/>
            <person name="Marz M."/>
            <person name="Spaller T."/>
            <person name="Winckler T."/>
            <person name="Schaap P."/>
            <person name="Glockner G."/>
        </authorList>
    </citation>
    <scope>NUCLEOTIDE SEQUENCE [LARGE SCALE GENOMIC DNA]</scope>
    <source>
        <strain evidence="1 2">Jena</strain>
    </source>
</reference>
<dbReference type="Proteomes" id="UP000241769">
    <property type="component" value="Unassembled WGS sequence"/>
</dbReference>
<dbReference type="EMBL" id="MDYQ01000590">
    <property type="protein sequence ID" value="PRP73629.1"/>
    <property type="molecule type" value="Genomic_DNA"/>
</dbReference>
<dbReference type="AlphaFoldDB" id="A0A2P6MPJ4"/>
<gene>
    <name evidence="1" type="ORF">PROFUN_16779</name>
</gene>
<accession>A0A2P6MPJ4</accession>
<evidence type="ECO:0000313" key="1">
    <source>
        <dbReference type="EMBL" id="PRP73629.1"/>
    </source>
</evidence>
<sequence>RTHGSIRGYVNRYGLTDQEMQSIRDILMEPQFSHATDST</sequence>
<name>A0A2P6MPJ4_9EUKA</name>
<evidence type="ECO:0000313" key="2">
    <source>
        <dbReference type="Proteomes" id="UP000241769"/>
    </source>
</evidence>
<protein>
    <submittedName>
        <fullName evidence="1">Uncharacterized protein</fullName>
    </submittedName>
</protein>
<keyword evidence="2" id="KW-1185">Reference proteome</keyword>
<feature type="non-terminal residue" evidence="1">
    <location>
        <position position="1"/>
    </location>
</feature>
<dbReference type="InParanoid" id="A0A2P6MPJ4"/>
<dbReference type="OrthoDB" id="17139at2759"/>
<comment type="caution">
    <text evidence="1">The sequence shown here is derived from an EMBL/GenBank/DDBJ whole genome shotgun (WGS) entry which is preliminary data.</text>
</comment>
<organism evidence="1 2">
    <name type="scientific">Planoprotostelium fungivorum</name>
    <dbReference type="NCBI Taxonomy" id="1890364"/>
    <lineage>
        <taxon>Eukaryota</taxon>
        <taxon>Amoebozoa</taxon>
        <taxon>Evosea</taxon>
        <taxon>Variosea</taxon>
        <taxon>Cavosteliida</taxon>
        <taxon>Cavosteliaceae</taxon>
        <taxon>Planoprotostelium</taxon>
    </lineage>
</organism>